<name>A0ABY8CLL7_ENCHE</name>
<keyword evidence="4" id="KW-0472">Membrane</keyword>
<protein>
    <submittedName>
        <fullName evidence="6">Ap-2 complex subunit alpha 2</fullName>
    </submittedName>
</protein>
<reference evidence="6 7" key="1">
    <citation type="submission" date="2023-02" db="EMBL/GenBank/DDBJ databases">
        <title>Encephalitozoon hellem ATCC 50451 complete genome.</title>
        <authorList>
            <person name="Mascarenhas dos Santos A.C."/>
            <person name="Julian A.T."/>
            <person name="Pombert J.-F."/>
        </authorList>
    </citation>
    <scope>NUCLEOTIDE SEQUENCE [LARGE SCALE GENOMIC DNA]</scope>
    <source>
        <strain evidence="6 7">ATCC 50451</strain>
    </source>
</reference>
<organism evidence="6 7">
    <name type="scientific">Encephalitozoon hellem</name>
    <name type="common">Microsporidian parasite</name>
    <dbReference type="NCBI Taxonomy" id="27973"/>
    <lineage>
        <taxon>Eukaryota</taxon>
        <taxon>Fungi</taxon>
        <taxon>Fungi incertae sedis</taxon>
        <taxon>Microsporidia</taxon>
        <taxon>Unikaryonidae</taxon>
        <taxon>Encephalitozoon</taxon>
    </lineage>
</organism>
<dbReference type="InterPro" id="IPR016024">
    <property type="entry name" value="ARM-type_fold"/>
</dbReference>
<dbReference type="PANTHER" id="PTHR22780">
    <property type="entry name" value="ADAPTIN, ALPHA/GAMMA/EPSILON"/>
    <property type="match status" value="1"/>
</dbReference>
<evidence type="ECO:0000313" key="7">
    <source>
        <dbReference type="Proteomes" id="UP001217963"/>
    </source>
</evidence>
<evidence type="ECO:0000256" key="3">
    <source>
        <dbReference type="ARBA" id="ARBA00022927"/>
    </source>
</evidence>
<sequence>MSTRVDPLLAAFISSFRELPSCKKESAIIREKRKMIPSNGSEPYIRHSNVLKSIYMKMLSYKVNEIDFLNACESDILRIKTAGYLGLMAMEGNEHVIMAINTIMKDLRKRETRNDALTSICNLSNDGHALSNLMGHVCPNGKGDPFHKKALVAFFRLNPDARVSVISQDSSEVYVKSQIIVDIFKKTERIDLTENDILFLLSLFMKSSDPFLKIKLLQIFGILHSKNQLTPDKSLLDSIEGAIIPPQDKVRLQAEIALAIEAAEFLLKVGKETPRVETFILRLIESQNPNSRYFGFRMVRKYKIHRSIAIDCCIKLGLHRDQCLDTLISLITRNNHKSIYRKREEMVFYMEKRGASKQAINTSLAAVFSKLTQYVKDELLIKMYQEIPEVCLKTPLDKNIPKGYVLKLFKKVCVTVNCRYFPLIYQLLQPGMGNEELYTAIFERHLNILTIKRTRGWETTILAKLLDCMLNFGVLSRNRDILVSKYKEVLKERDSSDILDMLLNTIYLLNARLEDRTIHIASEHFIYFAFSGSHSIELRMELSLEVESLTSGELDIEKTYERVSDGIRTLAYYIENASGLKLNVSVGSQTYALDLEV</sequence>
<evidence type="ECO:0000259" key="5">
    <source>
        <dbReference type="Pfam" id="PF01602"/>
    </source>
</evidence>
<keyword evidence="7" id="KW-1185">Reference proteome</keyword>
<accession>A0ABY8CLL7</accession>
<proteinExistence type="predicted"/>
<gene>
    <name evidence="6" type="ORF">PFJ87_11g00280</name>
</gene>
<dbReference type="Proteomes" id="UP001217963">
    <property type="component" value="Chromosome XI"/>
</dbReference>
<dbReference type="SUPFAM" id="SSF48371">
    <property type="entry name" value="ARM repeat"/>
    <property type="match status" value="1"/>
</dbReference>
<evidence type="ECO:0000256" key="4">
    <source>
        <dbReference type="ARBA" id="ARBA00023136"/>
    </source>
</evidence>
<dbReference type="Gene3D" id="1.25.10.10">
    <property type="entry name" value="Leucine-rich Repeat Variant"/>
    <property type="match status" value="1"/>
</dbReference>
<evidence type="ECO:0000313" key="6">
    <source>
        <dbReference type="EMBL" id="WEL39793.1"/>
    </source>
</evidence>
<evidence type="ECO:0000256" key="2">
    <source>
        <dbReference type="ARBA" id="ARBA00022448"/>
    </source>
</evidence>
<keyword evidence="2" id="KW-0813">Transport</keyword>
<evidence type="ECO:0000256" key="1">
    <source>
        <dbReference type="ARBA" id="ARBA00004308"/>
    </source>
</evidence>
<dbReference type="EMBL" id="CP119072">
    <property type="protein sequence ID" value="WEL39793.1"/>
    <property type="molecule type" value="Genomic_DNA"/>
</dbReference>
<dbReference type="InterPro" id="IPR050840">
    <property type="entry name" value="Adaptor_Complx_Large_Subunit"/>
</dbReference>
<dbReference type="Pfam" id="PF01602">
    <property type="entry name" value="Adaptin_N"/>
    <property type="match status" value="1"/>
</dbReference>
<dbReference type="InterPro" id="IPR011989">
    <property type="entry name" value="ARM-like"/>
</dbReference>
<dbReference type="InterPro" id="IPR002553">
    <property type="entry name" value="Clathrin/coatomer_adapt-like_N"/>
</dbReference>
<comment type="subcellular location">
    <subcellularLocation>
        <location evidence="1">Endomembrane system</location>
    </subcellularLocation>
</comment>
<feature type="domain" description="Clathrin/coatomer adaptor adaptin-like N-terminal" evidence="5">
    <location>
        <begin position="24"/>
        <end position="341"/>
    </location>
</feature>
<keyword evidence="3" id="KW-0653">Protein transport</keyword>